<proteinExistence type="predicted"/>
<protein>
    <submittedName>
        <fullName evidence="1">Uncharacterized protein</fullName>
    </submittedName>
</protein>
<evidence type="ECO:0000313" key="1">
    <source>
        <dbReference type="EMBL" id="OWZ18696.1"/>
    </source>
</evidence>
<accession>A0A225WM07</accession>
<comment type="caution">
    <text evidence="1">The sequence shown here is derived from an EMBL/GenBank/DDBJ whole genome shotgun (WGS) entry which is preliminary data.</text>
</comment>
<dbReference type="EMBL" id="NBNE01000551">
    <property type="protein sequence ID" value="OWZ18696.1"/>
    <property type="molecule type" value="Genomic_DNA"/>
</dbReference>
<reference evidence="2" key="1">
    <citation type="submission" date="2017-03" db="EMBL/GenBank/DDBJ databases">
        <title>Phytopthora megakarya and P. palmivora, two closely related causual agents of cacao black pod achieved similar genome size and gene model numbers by different mechanisms.</title>
        <authorList>
            <person name="Ali S."/>
            <person name="Shao J."/>
            <person name="Larry D.J."/>
            <person name="Kronmiller B."/>
            <person name="Shen D."/>
            <person name="Strem M.D."/>
            <person name="Melnick R.L."/>
            <person name="Guiltinan M.J."/>
            <person name="Tyler B.M."/>
            <person name="Meinhardt L.W."/>
            <person name="Bailey B.A."/>
        </authorList>
    </citation>
    <scope>NUCLEOTIDE SEQUENCE [LARGE SCALE GENOMIC DNA]</scope>
    <source>
        <strain evidence="2">zdho120</strain>
    </source>
</reference>
<dbReference type="Proteomes" id="UP000198211">
    <property type="component" value="Unassembled WGS sequence"/>
</dbReference>
<dbReference type="AlphaFoldDB" id="A0A225WM07"/>
<evidence type="ECO:0000313" key="2">
    <source>
        <dbReference type="Proteomes" id="UP000198211"/>
    </source>
</evidence>
<organism evidence="1 2">
    <name type="scientific">Phytophthora megakarya</name>
    <dbReference type="NCBI Taxonomy" id="4795"/>
    <lineage>
        <taxon>Eukaryota</taxon>
        <taxon>Sar</taxon>
        <taxon>Stramenopiles</taxon>
        <taxon>Oomycota</taxon>
        <taxon>Peronosporomycetes</taxon>
        <taxon>Peronosporales</taxon>
        <taxon>Peronosporaceae</taxon>
        <taxon>Phytophthora</taxon>
    </lineage>
</organism>
<sequence length="67" mass="7567">MGRGHHSSVQKHGENSLRLLLLILKALQQRVKRALYPWRPLTCDASTDVSANCSHKMNREVVSMISP</sequence>
<keyword evidence="2" id="KW-1185">Reference proteome</keyword>
<gene>
    <name evidence="1" type="ORF">PHMEG_0007175</name>
</gene>
<name>A0A225WM07_9STRA</name>